<proteinExistence type="predicted"/>
<reference evidence="2" key="1">
    <citation type="journal article" date="2012" name="PLoS Negl. Trop. Dis.">
        <title>A systematically improved high quality genome and transcriptome of the human blood fluke Schistosoma mansoni.</title>
        <authorList>
            <person name="Protasio A.V."/>
            <person name="Tsai I.J."/>
            <person name="Babbage A."/>
            <person name="Nichol S."/>
            <person name="Hunt M."/>
            <person name="Aslett M.A."/>
            <person name="De Silva N."/>
            <person name="Velarde G.S."/>
            <person name="Anderson T.J."/>
            <person name="Clark R.C."/>
            <person name="Davidson C."/>
            <person name="Dillon G.P."/>
            <person name="Holroyd N.E."/>
            <person name="LoVerde P.T."/>
            <person name="Lloyd C."/>
            <person name="McQuillan J."/>
            <person name="Oliveira G."/>
            <person name="Otto T.D."/>
            <person name="Parker-Manuel S.J."/>
            <person name="Quail M.A."/>
            <person name="Wilson R.A."/>
            <person name="Zerlotini A."/>
            <person name="Dunne D.W."/>
            <person name="Berriman M."/>
        </authorList>
    </citation>
    <scope>NUCLEOTIDE SEQUENCE [LARGE SCALE GENOMIC DNA]</scope>
    <source>
        <strain evidence="2">Puerto Rican</strain>
    </source>
</reference>
<name>A0A5K4F8J5_SCHMA</name>
<protein>
    <submittedName>
        <fullName evidence="3">Uncharacterized protein</fullName>
    </submittedName>
</protein>
<dbReference type="AlphaFoldDB" id="A0A5K4F8J5"/>
<dbReference type="STRING" id="6183.A0A5K4F8J5"/>
<dbReference type="WBParaSite" id="Smp_327800.1">
    <property type="protein sequence ID" value="Smp_327800.1"/>
    <property type="gene ID" value="Smp_327800"/>
</dbReference>
<reference evidence="3" key="2">
    <citation type="submission" date="2019-11" db="UniProtKB">
        <authorList>
            <consortium name="WormBaseParasite"/>
        </authorList>
    </citation>
    <scope>IDENTIFICATION</scope>
    <source>
        <strain evidence="3">Puerto Rican</strain>
    </source>
</reference>
<feature type="region of interest" description="Disordered" evidence="1">
    <location>
        <begin position="38"/>
        <end position="58"/>
    </location>
</feature>
<dbReference type="InParanoid" id="A0A5K4F8J5"/>
<evidence type="ECO:0000313" key="2">
    <source>
        <dbReference type="Proteomes" id="UP000008854"/>
    </source>
</evidence>
<evidence type="ECO:0000313" key="3">
    <source>
        <dbReference type="WBParaSite" id="Smp_327800.1"/>
    </source>
</evidence>
<organism evidence="2 3">
    <name type="scientific">Schistosoma mansoni</name>
    <name type="common">Blood fluke</name>
    <dbReference type="NCBI Taxonomy" id="6183"/>
    <lineage>
        <taxon>Eukaryota</taxon>
        <taxon>Metazoa</taxon>
        <taxon>Spiralia</taxon>
        <taxon>Lophotrochozoa</taxon>
        <taxon>Platyhelminthes</taxon>
        <taxon>Trematoda</taxon>
        <taxon>Digenea</taxon>
        <taxon>Strigeidida</taxon>
        <taxon>Schistosomatoidea</taxon>
        <taxon>Schistosomatidae</taxon>
        <taxon>Schistosoma</taxon>
    </lineage>
</organism>
<dbReference type="Proteomes" id="UP000008854">
    <property type="component" value="Unassembled WGS sequence"/>
</dbReference>
<keyword evidence="2" id="KW-1185">Reference proteome</keyword>
<accession>A0A5K4F8J5</accession>
<sequence length="58" mass="6875">MNPDKQIEIFEENLKKRFRAKTITKFKCFDWSTIPNSEMKRSNSKTAEPKNIVVQSQL</sequence>
<evidence type="ECO:0000256" key="1">
    <source>
        <dbReference type="SAM" id="MobiDB-lite"/>
    </source>
</evidence>